<feature type="compositionally biased region" description="Basic and acidic residues" evidence="1">
    <location>
        <begin position="135"/>
        <end position="144"/>
    </location>
</feature>
<organism evidence="2 3">
    <name type="scientific">Octopus vulgaris</name>
    <name type="common">Common octopus</name>
    <dbReference type="NCBI Taxonomy" id="6645"/>
    <lineage>
        <taxon>Eukaryota</taxon>
        <taxon>Metazoa</taxon>
        <taxon>Spiralia</taxon>
        <taxon>Lophotrochozoa</taxon>
        <taxon>Mollusca</taxon>
        <taxon>Cephalopoda</taxon>
        <taxon>Coleoidea</taxon>
        <taxon>Octopodiformes</taxon>
        <taxon>Octopoda</taxon>
        <taxon>Incirrata</taxon>
        <taxon>Octopodidae</taxon>
        <taxon>Octopus</taxon>
    </lineage>
</organism>
<dbReference type="AlphaFoldDB" id="A0AA36BR42"/>
<dbReference type="EMBL" id="OX597834">
    <property type="protein sequence ID" value="CAI9738584.1"/>
    <property type="molecule type" value="Genomic_DNA"/>
</dbReference>
<accession>A0AA36BR42</accession>
<evidence type="ECO:0000313" key="3">
    <source>
        <dbReference type="Proteomes" id="UP001162480"/>
    </source>
</evidence>
<feature type="compositionally biased region" description="Low complexity" evidence="1">
    <location>
        <begin position="110"/>
        <end position="132"/>
    </location>
</feature>
<reference evidence="2" key="1">
    <citation type="submission" date="2023-08" db="EMBL/GenBank/DDBJ databases">
        <authorList>
            <person name="Alioto T."/>
            <person name="Alioto T."/>
            <person name="Gomez Garrido J."/>
        </authorList>
    </citation>
    <scope>NUCLEOTIDE SEQUENCE</scope>
</reference>
<evidence type="ECO:0000313" key="2">
    <source>
        <dbReference type="EMBL" id="CAI9738584.1"/>
    </source>
</evidence>
<feature type="region of interest" description="Disordered" evidence="1">
    <location>
        <begin position="72"/>
        <end position="239"/>
    </location>
</feature>
<name>A0AA36BR42_OCTVU</name>
<feature type="compositionally biased region" description="Basic and acidic residues" evidence="1">
    <location>
        <begin position="185"/>
        <end position="198"/>
    </location>
</feature>
<feature type="compositionally biased region" description="Acidic residues" evidence="1">
    <location>
        <begin position="215"/>
        <end position="237"/>
    </location>
</feature>
<keyword evidence="3" id="KW-1185">Reference proteome</keyword>
<evidence type="ECO:0000256" key="1">
    <source>
        <dbReference type="SAM" id="MobiDB-lite"/>
    </source>
</evidence>
<dbReference type="Proteomes" id="UP001162480">
    <property type="component" value="Chromosome 21"/>
</dbReference>
<feature type="compositionally biased region" description="Basic and acidic residues" evidence="1">
    <location>
        <begin position="86"/>
        <end position="96"/>
    </location>
</feature>
<sequence length="293" mass="32613">MCSGSKSLRNLLMPTMKKSQALISDAADLESGIVNPAMGADLEMTEVVSKPSTQVTEETEVESFMLNLTARRRRKQKELSQTTPESLERLSDEVRSVKQRSRKALKDNSRSSLSSLPISTSYSATSAVSASSKNLTDDSEKEGVVKQTADGKPVPRPRDGSKQKQRMKIEAGANEAGTNASDRSLQQKDSEELSKTTDSESDEIVKRHHKNGAPGDDDEKDEEEEEEAEEDDADEAMDMVLSRSTIRDKIKSLREKAKMAAASEVHQEEQKERMSKIRDFEPQFKSNLSYDVY</sequence>
<gene>
    <name evidence="2" type="ORF">OCTVUL_1B014509</name>
</gene>
<protein>
    <submittedName>
        <fullName evidence="2">Uncharacterized protein</fullName>
    </submittedName>
</protein>
<proteinExistence type="predicted"/>